<name>A0A812M746_9DINO</name>
<organism evidence="1 2">
    <name type="scientific">Symbiodinium necroappetens</name>
    <dbReference type="NCBI Taxonomy" id="1628268"/>
    <lineage>
        <taxon>Eukaryota</taxon>
        <taxon>Sar</taxon>
        <taxon>Alveolata</taxon>
        <taxon>Dinophyceae</taxon>
        <taxon>Suessiales</taxon>
        <taxon>Symbiodiniaceae</taxon>
        <taxon>Symbiodinium</taxon>
    </lineage>
</organism>
<keyword evidence="2" id="KW-1185">Reference proteome</keyword>
<reference evidence="1" key="1">
    <citation type="submission" date="2021-02" db="EMBL/GenBank/DDBJ databases">
        <authorList>
            <person name="Dougan E. K."/>
            <person name="Rhodes N."/>
            <person name="Thang M."/>
            <person name="Chan C."/>
        </authorList>
    </citation>
    <scope>NUCLEOTIDE SEQUENCE</scope>
</reference>
<evidence type="ECO:0000313" key="2">
    <source>
        <dbReference type="Proteomes" id="UP000601435"/>
    </source>
</evidence>
<feature type="non-terminal residue" evidence="1">
    <location>
        <position position="1"/>
    </location>
</feature>
<accession>A0A812M746</accession>
<dbReference type="AlphaFoldDB" id="A0A812M746"/>
<evidence type="ECO:0000313" key="1">
    <source>
        <dbReference type="EMBL" id="CAE7259798.1"/>
    </source>
</evidence>
<proteinExistence type="predicted"/>
<dbReference type="Proteomes" id="UP000601435">
    <property type="component" value="Unassembled WGS sequence"/>
</dbReference>
<sequence>LSNPITLPFLLQAGSRTTEAAAFYRHLTLLTHSGAWQLVGSSLRLEHMDRSAPANEMEKLLRAAISERALRTCHMCNMMLLNTWLTFAASAFPTLIMEAGNVAYTKLHPALGFPRSAHRKVATLAILLTCCFARFQFVQSTELNEPGWCPVITTTTCEDRPCSVRKKEVGILSFHQTL</sequence>
<dbReference type="OrthoDB" id="412375at2759"/>
<comment type="caution">
    <text evidence="1">The sequence shown here is derived from an EMBL/GenBank/DDBJ whole genome shotgun (WGS) entry which is preliminary data.</text>
</comment>
<protein>
    <submittedName>
        <fullName evidence="1">Uncharacterized protein</fullName>
    </submittedName>
</protein>
<gene>
    <name evidence="1" type="ORF">SNEC2469_LOCUS5891</name>
</gene>
<dbReference type="EMBL" id="CAJNJA010010596">
    <property type="protein sequence ID" value="CAE7259798.1"/>
    <property type="molecule type" value="Genomic_DNA"/>
</dbReference>